<keyword evidence="7 9" id="KW-0067">ATP-binding</keyword>
<reference evidence="12 13" key="1">
    <citation type="submission" date="2020-08" db="EMBL/GenBank/DDBJ databases">
        <title>Plant Genome Project.</title>
        <authorList>
            <person name="Zhang R.-G."/>
        </authorList>
    </citation>
    <scope>NUCLEOTIDE SEQUENCE [LARGE SCALE GENOMIC DNA]</scope>
    <source>
        <tissue evidence="12">Rhizome</tissue>
    </source>
</reference>
<feature type="region of interest" description="Disordered" evidence="10">
    <location>
        <begin position="432"/>
        <end position="451"/>
    </location>
</feature>
<dbReference type="EMBL" id="JACMSC010000013">
    <property type="protein sequence ID" value="KAG6493525.1"/>
    <property type="molecule type" value="Genomic_DNA"/>
</dbReference>
<keyword evidence="4" id="KW-0808">Transferase</keyword>
<dbReference type="PROSITE" id="PS00107">
    <property type="entry name" value="PROTEIN_KINASE_ATP"/>
    <property type="match status" value="1"/>
</dbReference>
<proteinExistence type="inferred from homology"/>
<feature type="domain" description="Protein kinase" evidence="11">
    <location>
        <begin position="122"/>
        <end position="406"/>
    </location>
</feature>
<keyword evidence="6" id="KW-0418">Kinase</keyword>
<dbReference type="InterPro" id="IPR050108">
    <property type="entry name" value="CDK"/>
</dbReference>
<keyword evidence="3" id="KW-0723">Serine/threonine-protein kinase</keyword>
<feature type="region of interest" description="Disordered" evidence="10">
    <location>
        <begin position="1"/>
        <end position="75"/>
    </location>
</feature>
<sequence>MGCISSKNAVSVPQASDPSGIVRDLRERSDPISASWRGHRGHLSAKQTEKVQPEREEGDGNRLESRENGKVSTDDTGLQNLRLRNLHRYIEGEQVAAGWPSWLSAVAGEAIQGWVPLKADSFEKLEKIGQGTYSSVFKARDLDTGKMVALKKVRFDNFKPESVRFMAREIKILRMLDHPNIMKLEGLIASRLSQVLYLVFEYMEHDLAGLSTSPDIVLSESQVKCYMKQLLSGLEYCHSRNVIHRDIKGANLLINNDGILKVADFGLANLCRPGHKQPLTSRVVTLWYRAPELLLGSTDYEATVDLWSVGCVFAEMFAKRPILRGRTEVEQLHKIFRLCGSPPEEFWQKLKLPHATIFKPHHPYKSTLHQTLSHLPRTVVCLLENFLSVEPYKRGSASAALDSEYFREMPYASEPSSLPKYSPTKEMTIKNQESLRRRVSGSQESMRKPSEVDIRKLAGSKKELQLHAEEVSKHYDPEELPRLDGETRLFVDLQPMPSIKCPDVQHTKHNPQPDFTFSGSLCVSSSSGFSWARRLEEDHAYRKSHRQCSSRSNLSHIKDSSGIEHIKQELEIKGAANSDLVGGQKRHESQELAKCTILKKCSQQSEHPKSLDTSKVFRLHDNSEALHKGDPLSMQHNYPGFHKEDRVEFSGPLLPQTCKFEEFLQKHEHQICQEVRRSWFRRDRSTVTNSLLAHKFALISAAVKDSCILKIQ</sequence>
<feature type="binding site" evidence="9">
    <location>
        <position position="151"/>
    </location>
    <ligand>
        <name>ATP</name>
        <dbReference type="ChEBI" id="CHEBI:30616"/>
    </ligand>
</feature>
<feature type="compositionally biased region" description="Polar residues" evidence="10">
    <location>
        <begin position="1"/>
        <end position="17"/>
    </location>
</feature>
<dbReference type="Proteomes" id="UP000734854">
    <property type="component" value="Unassembled WGS sequence"/>
</dbReference>
<evidence type="ECO:0000313" key="12">
    <source>
        <dbReference type="EMBL" id="KAG6493525.1"/>
    </source>
</evidence>
<dbReference type="GO" id="GO:0000307">
    <property type="term" value="C:cyclin-dependent protein kinase holoenzyme complex"/>
    <property type="evidence" value="ECO:0007669"/>
    <property type="project" value="TreeGrafter"/>
</dbReference>
<comment type="catalytic activity">
    <reaction evidence="8">
        <text>[DNA-directed RNA polymerase] + ATP = phospho-[DNA-directed RNA polymerase] + ADP + H(+)</text>
        <dbReference type="Rhea" id="RHEA:10216"/>
        <dbReference type="Rhea" id="RHEA-COMP:11321"/>
        <dbReference type="Rhea" id="RHEA-COMP:11322"/>
        <dbReference type="ChEBI" id="CHEBI:15378"/>
        <dbReference type="ChEBI" id="CHEBI:30616"/>
        <dbReference type="ChEBI" id="CHEBI:43176"/>
        <dbReference type="ChEBI" id="CHEBI:68546"/>
        <dbReference type="ChEBI" id="CHEBI:456216"/>
        <dbReference type="EC" id="2.7.11.23"/>
    </reaction>
</comment>
<dbReference type="PROSITE" id="PS00108">
    <property type="entry name" value="PROTEIN_KINASE_ST"/>
    <property type="match status" value="1"/>
</dbReference>
<keyword evidence="5 9" id="KW-0547">Nucleotide-binding</keyword>
<name>A0A8J5G7V5_ZINOF</name>
<dbReference type="SMART" id="SM00220">
    <property type="entry name" value="S_TKc"/>
    <property type="match status" value="1"/>
</dbReference>
<evidence type="ECO:0000256" key="8">
    <source>
        <dbReference type="ARBA" id="ARBA00049280"/>
    </source>
</evidence>
<dbReference type="Pfam" id="PF00069">
    <property type="entry name" value="Pkinase"/>
    <property type="match status" value="1"/>
</dbReference>
<dbReference type="EC" id="2.7.11.23" evidence="2"/>
<feature type="compositionally biased region" description="Basic and acidic residues" evidence="10">
    <location>
        <begin position="47"/>
        <end position="73"/>
    </location>
</feature>
<dbReference type="GO" id="GO:0005524">
    <property type="term" value="F:ATP binding"/>
    <property type="evidence" value="ECO:0007669"/>
    <property type="project" value="UniProtKB-UniRule"/>
</dbReference>
<dbReference type="PANTHER" id="PTHR24056:SF228">
    <property type="entry name" value="PROTEIN IMPAIRED IN BABA-INDUCED STERILITY 1"/>
    <property type="match status" value="1"/>
</dbReference>
<accession>A0A8J5G7V5</accession>
<evidence type="ECO:0000256" key="3">
    <source>
        <dbReference type="ARBA" id="ARBA00022527"/>
    </source>
</evidence>
<dbReference type="InterPro" id="IPR008271">
    <property type="entry name" value="Ser/Thr_kinase_AS"/>
</dbReference>
<dbReference type="SUPFAM" id="SSF56112">
    <property type="entry name" value="Protein kinase-like (PK-like)"/>
    <property type="match status" value="1"/>
</dbReference>
<comment type="similarity">
    <text evidence="1">Belongs to the protein kinase superfamily. CMGC Ser/Thr protein kinase family. CDC2/CDKX subfamily.</text>
</comment>
<dbReference type="CDD" id="cd07840">
    <property type="entry name" value="STKc_CDK9_like"/>
    <property type="match status" value="1"/>
</dbReference>
<evidence type="ECO:0000256" key="4">
    <source>
        <dbReference type="ARBA" id="ARBA00022679"/>
    </source>
</evidence>
<comment type="caution">
    <text evidence="12">The sequence shown here is derived from an EMBL/GenBank/DDBJ whole genome shotgun (WGS) entry which is preliminary data.</text>
</comment>
<dbReference type="GO" id="GO:0005634">
    <property type="term" value="C:nucleus"/>
    <property type="evidence" value="ECO:0007669"/>
    <property type="project" value="TreeGrafter"/>
</dbReference>
<evidence type="ECO:0000313" key="13">
    <source>
        <dbReference type="Proteomes" id="UP000734854"/>
    </source>
</evidence>
<dbReference type="Gene3D" id="1.10.510.10">
    <property type="entry name" value="Transferase(Phosphotransferase) domain 1"/>
    <property type="match status" value="1"/>
</dbReference>
<evidence type="ECO:0000256" key="2">
    <source>
        <dbReference type="ARBA" id="ARBA00012409"/>
    </source>
</evidence>
<organism evidence="12 13">
    <name type="scientific">Zingiber officinale</name>
    <name type="common">Ginger</name>
    <name type="synonym">Amomum zingiber</name>
    <dbReference type="NCBI Taxonomy" id="94328"/>
    <lineage>
        <taxon>Eukaryota</taxon>
        <taxon>Viridiplantae</taxon>
        <taxon>Streptophyta</taxon>
        <taxon>Embryophyta</taxon>
        <taxon>Tracheophyta</taxon>
        <taxon>Spermatophyta</taxon>
        <taxon>Magnoliopsida</taxon>
        <taxon>Liliopsida</taxon>
        <taxon>Zingiberales</taxon>
        <taxon>Zingiberaceae</taxon>
        <taxon>Zingiber</taxon>
    </lineage>
</organism>
<gene>
    <name evidence="12" type="ORF">ZIOFF_048517</name>
</gene>
<protein>
    <recommendedName>
        <fullName evidence="2">[RNA-polymerase]-subunit kinase</fullName>
        <ecNumber evidence="2">2.7.11.23</ecNumber>
    </recommendedName>
</protein>
<dbReference type="InterPro" id="IPR011009">
    <property type="entry name" value="Kinase-like_dom_sf"/>
</dbReference>
<dbReference type="InterPro" id="IPR017441">
    <property type="entry name" value="Protein_kinase_ATP_BS"/>
</dbReference>
<dbReference type="Gene3D" id="3.30.200.20">
    <property type="entry name" value="Phosphorylase Kinase, domain 1"/>
    <property type="match status" value="1"/>
</dbReference>
<dbReference type="GO" id="GO:0008353">
    <property type="term" value="F:RNA polymerase II CTD heptapeptide repeat kinase activity"/>
    <property type="evidence" value="ECO:0007669"/>
    <property type="project" value="UniProtKB-EC"/>
</dbReference>
<dbReference type="FunFam" id="3.30.200.20:FF:000021">
    <property type="entry name" value="probable serine/threonine-protein kinase At1g54610"/>
    <property type="match status" value="1"/>
</dbReference>
<dbReference type="FunFam" id="1.10.510.10:FF:000043">
    <property type="entry name" value="probable serine/threonine-protein kinase At1g54610"/>
    <property type="match status" value="1"/>
</dbReference>
<evidence type="ECO:0000256" key="9">
    <source>
        <dbReference type="PROSITE-ProRule" id="PRU10141"/>
    </source>
</evidence>
<evidence type="ECO:0000256" key="1">
    <source>
        <dbReference type="ARBA" id="ARBA00006485"/>
    </source>
</evidence>
<dbReference type="PANTHER" id="PTHR24056">
    <property type="entry name" value="CELL DIVISION PROTEIN KINASE"/>
    <property type="match status" value="1"/>
</dbReference>
<evidence type="ECO:0000256" key="5">
    <source>
        <dbReference type="ARBA" id="ARBA00022741"/>
    </source>
</evidence>
<evidence type="ECO:0000256" key="7">
    <source>
        <dbReference type="ARBA" id="ARBA00022840"/>
    </source>
</evidence>
<evidence type="ECO:0000256" key="6">
    <source>
        <dbReference type="ARBA" id="ARBA00022777"/>
    </source>
</evidence>
<keyword evidence="13" id="KW-1185">Reference proteome</keyword>
<dbReference type="InterPro" id="IPR000719">
    <property type="entry name" value="Prot_kinase_dom"/>
</dbReference>
<dbReference type="AlphaFoldDB" id="A0A8J5G7V5"/>
<evidence type="ECO:0000256" key="10">
    <source>
        <dbReference type="SAM" id="MobiDB-lite"/>
    </source>
</evidence>
<dbReference type="GO" id="GO:0032968">
    <property type="term" value="P:positive regulation of transcription elongation by RNA polymerase II"/>
    <property type="evidence" value="ECO:0007669"/>
    <property type="project" value="TreeGrafter"/>
</dbReference>
<evidence type="ECO:0000259" key="11">
    <source>
        <dbReference type="PROSITE" id="PS50011"/>
    </source>
</evidence>
<dbReference type="PROSITE" id="PS50011">
    <property type="entry name" value="PROTEIN_KINASE_DOM"/>
    <property type="match status" value="1"/>
</dbReference>